<dbReference type="RefSeq" id="XP_001889825.1">
    <property type="nucleotide sequence ID" value="XM_001889790.1"/>
</dbReference>
<dbReference type="KEGG" id="lbc:LACBIDRAFT_316420"/>
<dbReference type="GeneID" id="6085485"/>
<keyword evidence="2" id="KW-1185">Reference proteome</keyword>
<name>B0E0X3_LACBS</name>
<accession>B0E0X3</accession>
<reference evidence="1 2" key="1">
    <citation type="journal article" date="2008" name="Nature">
        <title>The genome of Laccaria bicolor provides insights into mycorrhizal symbiosis.</title>
        <authorList>
            <person name="Martin F."/>
            <person name="Aerts A."/>
            <person name="Ahren D."/>
            <person name="Brun A."/>
            <person name="Danchin E.G.J."/>
            <person name="Duchaussoy F."/>
            <person name="Gibon J."/>
            <person name="Kohler A."/>
            <person name="Lindquist E."/>
            <person name="Pereda V."/>
            <person name="Salamov A."/>
            <person name="Shapiro H.J."/>
            <person name="Wuyts J."/>
            <person name="Blaudez D."/>
            <person name="Buee M."/>
            <person name="Brokstein P."/>
            <person name="Canbaeck B."/>
            <person name="Cohen D."/>
            <person name="Courty P.E."/>
            <person name="Coutinho P.M."/>
            <person name="Delaruelle C."/>
            <person name="Detter J.C."/>
            <person name="Deveau A."/>
            <person name="DiFazio S."/>
            <person name="Duplessis S."/>
            <person name="Fraissinet-Tachet L."/>
            <person name="Lucic E."/>
            <person name="Frey-Klett P."/>
            <person name="Fourrey C."/>
            <person name="Feussner I."/>
            <person name="Gay G."/>
            <person name="Grimwood J."/>
            <person name="Hoegger P.J."/>
            <person name="Jain P."/>
            <person name="Kilaru S."/>
            <person name="Labbe J."/>
            <person name="Lin Y.C."/>
            <person name="Legue V."/>
            <person name="Le Tacon F."/>
            <person name="Marmeisse R."/>
            <person name="Melayah D."/>
            <person name="Montanini B."/>
            <person name="Muratet M."/>
            <person name="Nehls U."/>
            <person name="Niculita-Hirzel H."/>
            <person name="Oudot-Le Secq M.P."/>
            <person name="Peter M."/>
            <person name="Quesneville H."/>
            <person name="Rajashekar B."/>
            <person name="Reich M."/>
            <person name="Rouhier N."/>
            <person name="Schmutz J."/>
            <person name="Yin T."/>
            <person name="Chalot M."/>
            <person name="Henrissat B."/>
            <person name="Kuees U."/>
            <person name="Lucas S."/>
            <person name="Van de Peer Y."/>
            <person name="Podila G.K."/>
            <person name="Polle A."/>
            <person name="Pukkila P.J."/>
            <person name="Richardson P.M."/>
            <person name="Rouze P."/>
            <person name="Sanders I.R."/>
            <person name="Stajich J.E."/>
            <person name="Tunlid A."/>
            <person name="Tuskan G."/>
            <person name="Grigoriev I.V."/>
        </authorList>
    </citation>
    <scope>NUCLEOTIDE SEQUENCE [LARGE SCALE GENOMIC DNA]</scope>
    <source>
        <strain evidence="2">S238N-H82 / ATCC MYA-4686</strain>
    </source>
</reference>
<protein>
    <submittedName>
        <fullName evidence="1">Predicted protein</fullName>
    </submittedName>
</protein>
<evidence type="ECO:0000313" key="2">
    <source>
        <dbReference type="Proteomes" id="UP000001194"/>
    </source>
</evidence>
<dbReference type="Proteomes" id="UP000001194">
    <property type="component" value="Unassembled WGS sequence"/>
</dbReference>
<dbReference type="HOGENOM" id="CLU_2740475_0_0_1"/>
<dbReference type="InParanoid" id="B0E0X3"/>
<dbReference type="EMBL" id="DS547163">
    <property type="protein sequence ID" value="EDQ99476.1"/>
    <property type="molecule type" value="Genomic_DNA"/>
</dbReference>
<gene>
    <name evidence="1" type="ORF">LACBIDRAFT_316420</name>
</gene>
<sequence length="71" mass="8463">MTTALTVEHNNQRANANNVHNLRDCDGILFSMQPHWFRSHCEVRLVPIRIKPFRFRKNTLSLKFSRQLFPI</sequence>
<proteinExistence type="predicted"/>
<evidence type="ECO:0000313" key="1">
    <source>
        <dbReference type="EMBL" id="EDQ99476.1"/>
    </source>
</evidence>
<dbReference type="AlphaFoldDB" id="B0E0X3"/>
<organism evidence="2">
    <name type="scientific">Laccaria bicolor (strain S238N-H82 / ATCC MYA-4686)</name>
    <name type="common">Bicoloured deceiver</name>
    <name type="synonym">Laccaria laccata var. bicolor</name>
    <dbReference type="NCBI Taxonomy" id="486041"/>
    <lineage>
        <taxon>Eukaryota</taxon>
        <taxon>Fungi</taxon>
        <taxon>Dikarya</taxon>
        <taxon>Basidiomycota</taxon>
        <taxon>Agaricomycotina</taxon>
        <taxon>Agaricomycetes</taxon>
        <taxon>Agaricomycetidae</taxon>
        <taxon>Agaricales</taxon>
        <taxon>Agaricineae</taxon>
        <taxon>Hydnangiaceae</taxon>
        <taxon>Laccaria</taxon>
    </lineage>
</organism>